<dbReference type="InterPro" id="IPR052442">
    <property type="entry name" value="Env_Response_Regulator"/>
</dbReference>
<feature type="region of interest" description="Disordered" evidence="1">
    <location>
        <begin position="1"/>
        <end position="94"/>
    </location>
</feature>
<feature type="compositionally biased region" description="Basic and acidic residues" evidence="1">
    <location>
        <begin position="121"/>
        <end position="159"/>
    </location>
</feature>
<name>A0A3P6DW02_BRAOL</name>
<gene>
    <name evidence="2" type="ORF">BOLC9T53274H</name>
</gene>
<feature type="compositionally biased region" description="Basic and acidic residues" evidence="1">
    <location>
        <begin position="42"/>
        <end position="55"/>
    </location>
</feature>
<reference evidence="2" key="1">
    <citation type="submission" date="2018-11" db="EMBL/GenBank/DDBJ databases">
        <authorList>
            <consortium name="Genoscope - CEA"/>
            <person name="William W."/>
        </authorList>
    </citation>
    <scope>NUCLEOTIDE SEQUENCE</scope>
</reference>
<protein>
    <submittedName>
        <fullName evidence="2">Uncharacterized protein</fullName>
    </submittedName>
</protein>
<evidence type="ECO:0000313" key="2">
    <source>
        <dbReference type="EMBL" id="VDD27951.1"/>
    </source>
</evidence>
<proteinExistence type="predicted"/>
<accession>A0A3P6DW02</accession>
<organism evidence="2">
    <name type="scientific">Brassica oleracea</name>
    <name type="common">Wild cabbage</name>
    <dbReference type="NCBI Taxonomy" id="3712"/>
    <lineage>
        <taxon>Eukaryota</taxon>
        <taxon>Viridiplantae</taxon>
        <taxon>Streptophyta</taxon>
        <taxon>Embryophyta</taxon>
        <taxon>Tracheophyta</taxon>
        <taxon>Spermatophyta</taxon>
        <taxon>Magnoliopsida</taxon>
        <taxon>eudicotyledons</taxon>
        <taxon>Gunneridae</taxon>
        <taxon>Pentapetalae</taxon>
        <taxon>rosids</taxon>
        <taxon>malvids</taxon>
        <taxon>Brassicales</taxon>
        <taxon>Brassicaceae</taxon>
        <taxon>Brassiceae</taxon>
        <taxon>Brassica</taxon>
    </lineage>
</organism>
<dbReference type="PANTHER" id="PTHR46136:SF26">
    <property type="entry name" value="BROMO DOMAIN-CONTAINING PROTEIN"/>
    <property type="match status" value="1"/>
</dbReference>
<dbReference type="EMBL" id="LR031875">
    <property type="protein sequence ID" value="VDD27951.1"/>
    <property type="molecule type" value="Genomic_DNA"/>
</dbReference>
<feature type="region of interest" description="Disordered" evidence="1">
    <location>
        <begin position="109"/>
        <end position="176"/>
    </location>
</feature>
<dbReference type="AlphaFoldDB" id="A0A3P6DW02"/>
<sequence>MVESAAFPGDSESSSSEDQSDEAKPMIQEGSSKMPETANAESQRDEGERMDEGSREYSITGAPEQQKPSSDESDGQPDGNILETPAPSEKQYRAALLKNKFADIILKAREKTLPQQNSNKGDPEKLRKEREELELQMKKERARLQAEAEAAEDARRQTEAEAAAEAAAESKRKRELEREAARQALLKMEQTVEINENSRFLEDLEMLTTDVEEGEID</sequence>
<evidence type="ECO:0000256" key="1">
    <source>
        <dbReference type="SAM" id="MobiDB-lite"/>
    </source>
</evidence>
<dbReference type="PANTHER" id="PTHR46136">
    <property type="entry name" value="TRANSCRIPTION FACTOR GTE8"/>
    <property type="match status" value="1"/>
</dbReference>